<feature type="compositionally biased region" description="Polar residues" evidence="1">
    <location>
        <begin position="20"/>
        <end position="30"/>
    </location>
</feature>
<feature type="region of interest" description="Disordered" evidence="1">
    <location>
        <begin position="1"/>
        <end position="77"/>
    </location>
</feature>
<gene>
    <name evidence="2" type="ORF">PCANC_22932</name>
    <name evidence="3" type="ORF">PCASD_16058</name>
</gene>
<comment type="caution">
    <text evidence="2">The sequence shown here is derived from an EMBL/GenBank/DDBJ whole genome shotgun (WGS) entry which is preliminary data.</text>
</comment>
<dbReference type="EMBL" id="PGCJ01000539">
    <property type="protein sequence ID" value="PLW26485.1"/>
    <property type="molecule type" value="Genomic_DNA"/>
</dbReference>
<dbReference type="Proteomes" id="UP000235388">
    <property type="component" value="Unassembled WGS sequence"/>
</dbReference>
<evidence type="ECO:0000313" key="5">
    <source>
        <dbReference type="Proteomes" id="UP000235392"/>
    </source>
</evidence>
<proteinExistence type="predicted"/>
<dbReference type="OrthoDB" id="2500683at2759"/>
<evidence type="ECO:0000313" key="2">
    <source>
        <dbReference type="EMBL" id="PLW26485.1"/>
    </source>
</evidence>
<keyword evidence="4" id="KW-1185">Reference proteome</keyword>
<dbReference type="EMBL" id="PGCI01000279">
    <property type="protein sequence ID" value="PLW31051.1"/>
    <property type="molecule type" value="Genomic_DNA"/>
</dbReference>
<protein>
    <submittedName>
        <fullName evidence="2">Uncharacterized protein</fullName>
    </submittedName>
</protein>
<evidence type="ECO:0000256" key="1">
    <source>
        <dbReference type="SAM" id="MobiDB-lite"/>
    </source>
</evidence>
<sequence>MKMAEQTDNNETEPGASGKPSKQPSHTGSKNGPIKDWNSIRQSWLQPRNIDPPSSSSSAGQAAITSDQTDKKAATRHAKIDQWLADYDEASRLGHPNPKPKLRVIDFADRLTNQDYRHIIPISLSQAVPMLYRSWFHDGTIPDSFSFHLQKMKDDNDTEQEQRER</sequence>
<name>A0A2N5TLW6_9BASI</name>
<accession>A0A2N5TLW6</accession>
<evidence type="ECO:0000313" key="4">
    <source>
        <dbReference type="Proteomes" id="UP000235388"/>
    </source>
</evidence>
<evidence type="ECO:0000313" key="3">
    <source>
        <dbReference type="EMBL" id="PLW31051.1"/>
    </source>
</evidence>
<reference evidence="4 5" key="1">
    <citation type="submission" date="2017-11" db="EMBL/GenBank/DDBJ databases">
        <title>De novo assembly and phasing of dikaryotic genomes from two isolates of Puccinia coronata f. sp. avenae, the causal agent of oat crown rust.</title>
        <authorList>
            <person name="Miller M.E."/>
            <person name="Zhang Y."/>
            <person name="Omidvar V."/>
            <person name="Sperschneider J."/>
            <person name="Schwessinger B."/>
            <person name="Raley C."/>
            <person name="Palmer J.M."/>
            <person name="Garnica D."/>
            <person name="Upadhyaya N."/>
            <person name="Rathjen J."/>
            <person name="Taylor J.M."/>
            <person name="Park R.F."/>
            <person name="Dodds P.N."/>
            <person name="Hirsch C.D."/>
            <person name="Kianian S.F."/>
            <person name="Figueroa M."/>
        </authorList>
    </citation>
    <scope>NUCLEOTIDE SEQUENCE [LARGE SCALE GENOMIC DNA]</scope>
    <source>
        <strain evidence="2">12NC29</strain>
        <strain evidence="3">12SD80</strain>
    </source>
</reference>
<dbReference type="Proteomes" id="UP000235392">
    <property type="component" value="Unassembled WGS sequence"/>
</dbReference>
<dbReference type="AlphaFoldDB" id="A0A2N5TLW6"/>
<organism evidence="2 4">
    <name type="scientific">Puccinia coronata f. sp. avenae</name>
    <dbReference type="NCBI Taxonomy" id="200324"/>
    <lineage>
        <taxon>Eukaryota</taxon>
        <taxon>Fungi</taxon>
        <taxon>Dikarya</taxon>
        <taxon>Basidiomycota</taxon>
        <taxon>Pucciniomycotina</taxon>
        <taxon>Pucciniomycetes</taxon>
        <taxon>Pucciniales</taxon>
        <taxon>Pucciniaceae</taxon>
        <taxon>Puccinia</taxon>
    </lineage>
</organism>